<dbReference type="Proteomes" id="UP000683925">
    <property type="component" value="Unassembled WGS sequence"/>
</dbReference>
<dbReference type="EMBL" id="CAJJDP010000019">
    <property type="protein sequence ID" value="CAD8147065.1"/>
    <property type="molecule type" value="Genomic_DNA"/>
</dbReference>
<evidence type="ECO:0000313" key="1">
    <source>
        <dbReference type="EMBL" id="CAD8147063.1"/>
    </source>
</evidence>
<proteinExistence type="predicted"/>
<name>A0A8S1T433_PAROT</name>
<comment type="caution">
    <text evidence="1">The sequence shown here is derived from an EMBL/GenBank/DDBJ whole genome shotgun (WGS) entry which is preliminary data.</text>
</comment>
<evidence type="ECO:0000313" key="2">
    <source>
        <dbReference type="EMBL" id="CAD8147065.1"/>
    </source>
</evidence>
<dbReference type="AlphaFoldDB" id="A0A8S1T433"/>
<protein>
    <submittedName>
        <fullName evidence="1">Uncharacterized protein</fullName>
    </submittedName>
</protein>
<accession>A0A8S1T433</accession>
<organism evidence="1 3">
    <name type="scientific">Paramecium octaurelia</name>
    <dbReference type="NCBI Taxonomy" id="43137"/>
    <lineage>
        <taxon>Eukaryota</taxon>
        <taxon>Sar</taxon>
        <taxon>Alveolata</taxon>
        <taxon>Ciliophora</taxon>
        <taxon>Intramacronucleata</taxon>
        <taxon>Oligohymenophorea</taxon>
        <taxon>Peniculida</taxon>
        <taxon>Parameciidae</taxon>
        <taxon>Paramecium</taxon>
    </lineage>
</organism>
<sequence length="66" mass="7715">MKQGDLQIQKIKNNIKSNKNPKYISIALQIIQSIIQNAFRLFAIHKVKRITQLVLKRGEENDQLIE</sequence>
<dbReference type="EMBL" id="CAJJDP010000019">
    <property type="protein sequence ID" value="CAD8147063.1"/>
    <property type="molecule type" value="Genomic_DNA"/>
</dbReference>
<evidence type="ECO:0000313" key="3">
    <source>
        <dbReference type="Proteomes" id="UP000683925"/>
    </source>
</evidence>
<gene>
    <name evidence="1" type="ORF">POCTA_138.1.T0190244</name>
    <name evidence="2" type="ORF">POCTA_138.1.T0190245</name>
</gene>
<reference evidence="1" key="1">
    <citation type="submission" date="2021-01" db="EMBL/GenBank/DDBJ databases">
        <authorList>
            <consortium name="Genoscope - CEA"/>
            <person name="William W."/>
        </authorList>
    </citation>
    <scope>NUCLEOTIDE SEQUENCE</scope>
</reference>
<keyword evidence="3" id="KW-1185">Reference proteome</keyword>